<sequence>MAIDSEITASFGNISTSKSAVYTFTPAGFTTKLALVLPMLVVGVVGFIGNVLVVSFVSWKEKTLSCIERSRFVKTFNLFVRSLAISDILSTSVSLPLTCIQICFDVFQTDWTCKAVRFVNIVFPIITIHNLIVISIEKYVSLRRVPRPLSSSTVRRSIFLAWFLGCISTLSAAATFRGIRYDLNETHFTVICKYDKEYFPFRLIFLSFTAMEYIFPCIFLMIINISLIKTVWVTVKTRVSIDLNYPMRSKLRAAKIRGTLLLIVITFAFIIPYFFYFGYVAYNMIAKPDITFQTDYIIRYGSGVIAFANSAINFLIYVVQMRDFKVFFQKRFFGGNTEADKNVSVLQQMQSFNKMHNLRPRNALCV</sequence>
<feature type="transmembrane region" description="Helical" evidence="9">
    <location>
        <begin position="78"/>
        <end position="98"/>
    </location>
</feature>
<protein>
    <recommendedName>
        <fullName evidence="10">G-protein coupled receptors family 1 profile domain-containing protein</fullName>
    </recommendedName>
</protein>
<dbReference type="EMBL" id="CALNXK010000641">
    <property type="protein sequence ID" value="CAH3188663.1"/>
    <property type="molecule type" value="Genomic_DNA"/>
</dbReference>
<evidence type="ECO:0000256" key="6">
    <source>
        <dbReference type="ARBA" id="ARBA00023136"/>
    </source>
</evidence>
<comment type="caution">
    <text evidence="11">The sequence shown here is derived from an EMBL/GenBank/DDBJ whole genome shotgun (WGS) entry which is preliminary data.</text>
</comment>
<feature type="transmembrane region" description="Helical" evidence="9">
    <location>
        <begin position="297"/>
        <end position="319"/>
    </location>
</feature>
<dbReference type="InterPro" id="IPR000276">
    <property type="entry name" value="GPCR_Rhodpsn"/>
</dbReference>
<dbReference type="SUPFAM" id="SSF81321">
    <property type="entry name" value="Family A G protein-coupled receptor-like"/>
    <property type="match status" value="1"/>
</dbReference>
<feature type="non-terminal residue" evidence="11">
    <location>
        <position position="366"/>
    </location>
</feature>
<dbReference type="CDD" id="cd00637">
    <property type="entry name" value="7tm_classA_rhodopsin-like"/>
    <property type="match status" value="1"/>
</dbReference>
<gene>
    <name evidence="11" type="ORF">PLOB_00041279</name>
</gene>
<evidence type="ECO:0000313" key="12">
    <source>
        <dbReference type="Proteomes" id="UP001159405"/>
    </source>
</evidence>
<keyword evidence="8" id="KW-0807">Transducer</keyword>
<feature type="domain" description="G-protein coupled receptors family 1 profile" evidence="10">
    <location>
        <begin position="49"/>
        <end position="317"/>
    </location>
</feature>
<dbReference type="PROSITE" id="PS50262">
    <property type="entry name" value="G_PROTEIN_RECEP_F1_2"/>
    <property type="match status" value="1"/>
</dbReference>
<keyword evidence="7" id="KW-0675">Receptor</keyword>
<feature type="transmembrane region" description="Helical" evidence="9">
    <location>
        <begin position="33"/>
        <end position="57"/>
    </location>
</feature>
<dbReference type="Proteomes" id="UP001159405">
    <property type="component" value="Unassembled WGS sequence"/>
</dbReference>
<evidence type="ECO:0000256" key="2">
    <source>
        <dbReference type="ARBA" id="ARBA00022475"/>
    </source>
</evidence>
<evidence type="ECO:0000259" key="10">
    <source>
        <dbReference type="PROSITE" id="PS50262"/>
    </source>
</evidence>
<proteinExistence type="predicted"/>
<keyword evidence="2" id="KW-1003">Cell membrane</keyword>
<feature type="transmembrane region" description="Helical" evidence="9">
    <location>
        <begin position="213"/>
        <end position="235"/>
    </location>
</feature>
<keyword evidence="6 9" id="KW-0472">Membrane</keyword>
<keyword evidence="12" id="KW-1185">Reference proteome</keyword>
<dbReference type="PANTHER" id="PTHR24228:SF59">
    <property type="entry name" value="NEUROPEPTIDE RECEPTOR 15"/>
    <property type="match status" value="1"/>
</dbReference>
<feature type="transmembrane region" description="Helical" evidence="9">
    <location>
        <begin position="256"/>
        <end position="277"/>
    </location>
</feature>
<name>A0ABN8SAT3_9CNID</name>
<keyword evidence="3 9" id="KW-0812">Transmembrane</keyword>
<comment type="subcellular location">
    <subcellularLocation>
        <location evidence="1">Cell membrane</location>
        <topology evidence="1">Multi-pass membrane protein</topology>
    </subcellularLocation>
</comment>
<dbReference type="PANTHER" id="PTHR24228">
    <property type="entry name" value="B2 BRADYKININ RECEPTOR/ANGIOTENSIN II RECEPTOR"/>
    <property type="match status" value="1"/>
</dbReference>
<dbReference type="PRINTS" id="PR00237">
    <property type="entry name" value="GPCRRHODOPSN"/>
</dbReference>
<accession>A0ABN8SAT3</accession>
<evidence type="ECO:0000313" key="11">
    <source>
        <dbReference type="EMBL" id="CAH3188663.1"/>
    </source>
</evidence>
<evidence type="ECO:0000256" key="9">
    <source>
        <dbReference type="SAM" id="Phobius"/>
    </source>
</evidence>
<feature type="transmembrane region" description="Helical" evidence="9">
    <location>
        <begin position="157"/>
        <end position="179"/>
    </location>
</feature>
<keyword evidence="4 9" id="KW-1133">Transmembrane helix</keyword>
<evidence type="ECO:0000256" key="8">
    <source>
        <dbReference type="ARBA" id="ARBA00023224"/>
    </source>
</evidence>
<dbReference type="InterPro" id="IPR017452">
    <property type="entry name" value="GPCR_Rhodpsn_7TM"/>
</dbReference>
<evidence type="ECO:0000256" key="4">
    <source>
        <dbReference type="ARBA" id="ARBA00022989"/>
    </source>
</evidence>
<evidence type="ECO:0000256" key="3">
    <source>
        <dbReference type="ARBA" id="ARBA00022692"/>
    </source>
</evidence>
<keyword evidence="5" id="KW-0297">G-protein coupled receptor</keyword>
<evidence type="ECO:0000256" key="1">
    <source>
        <dbReference type="ARBA" id="ARBA00004651"/>
    </source>
</evidence>
<feature type="transmembrane region" description="Helical" evidence="9">
    <location>
        <begin position="118"/>
        <end position="136"/>
    </location>
</feature>
<dbReference type="Pfam" id="PF00001">
    <property type="entry name" value="7tm_1"/>
    <property type="match status" value="1"/>
</dbReference>
<evidence type="ECO:0000256" key="7">
    <source>
        <dbReference type="ARBA" id="ARBA00023170"/>
    </source>
</evidence>
<organism evidence="11 12">
    <name type="scientific">Porites lobata</name>
    <dbReference type="NCBI Taxonomy" id="104759"/>
    <lineage>
        <taxon>Eukaryota</taxon>
        <taxon>Metazoa</taxon>
        <taxon>Cnidaria</taxon>
        <taxon>Anthozoa</taxon>
        <taxon>Hexacorallia</taxon>
        <taxon>Scleractinia</taxon>
        <taxon>Fungiina</taxon>
        <taxon>Poritidae</taxon>
        <taxon>Porites</taxon>
    </lineage>
</organism>
<reference evidence="11 12" key="1">
    <citation type="submission" date="2022-05" db="EMBL/GenBank/DDBJ databases">
        <authorList>
            <consortium name="Genoscope - CEA"/>
            <person name="William W."/>
        </authorList>
    </citation>
    <scope>NUCLEOTIDE SEQUENCE [LARGE SCALE GENOMIC DNA]</scope>
</reference>
<dbReference type="Gene3D" id="1.20.1070.10">
    <property type="entry name" value="Rhodopsin 7-helix transmembrane proteins"/>
    <property type="match status" value="1"/>
</dbReference>
<evidence type="ECO:0000256" key="5">
    <source>
        <dbReference type="ARBA" id="ARBA00023040"/>
    </source>
</evidence>